<keyword evidence="1" id="KW-1133">Transmembrane helix</keyword>
<keyword evidence="1" id="KW-0472">Membrane</keyword>
<dbReference type="EMBL" id="BEZZ01008800">
    <property type="protein sequence ID" value="GCC16299.1"/>
    <property type="molecule type" value="Genomic_DNA"/>
</dbReference>
<feature type="transmembrane region" description="Helical" evidence="1">
    <location>
        <begin position="41"/>
        <end position="61"/>
    </location>
</feature>
<dbReference type="STRING" id="137246.A0A401RDT8"/>
<keyword evidence="1" id="KW-0812">Transmembrane</keyword>
<evidence type="ECO:0000313" key="3">
    <source>
        <dbReference type="Proteomes" id="UP000287033"/>
    </source>
</evidence>
<name>A0A401RDT8_CHIPU</name>
<evidence type="ECO:0008006" key="4">
    <source>
        <dbReference type="Google" id="ProtNLM"/>
    </source>
</evidence>
<dbReference type="AlphaFoldDB" id="A0A401RDT8"/>
<protein>
    <recommendedName>
        <fullName evidence="4">Fatty acid desaturase domain-containing protein</fullName>
    </recommendedName>
</protein>
<dbReference type="OrthoDB" id="8734935at2759"/>
<feature type="non-terminal residue" evidence="2">
    <location>
        <position position="1"/>
    </location>
</feature>
<organism evidence="2 3">
    <name type="scientific">Chiloscyllium punctatum</name>
    <name type="common">Brownbanded bambooshark</name>
    <name type="synonym">Hemiscyllium punctatum</name>
    <dbReference type="NCBI Taxonomy" id="137246"/>
    <lineage>
        <taxon>Eukaryota</taxon>
        <taxon>Metazoa</taxon>
        <taxon>Chordata</taxon>
        <taxon>Craniata</taxon>
        <taxon>Vertebrata</taxon>
        <taxon>Chondrichthyes</taxon>
        <taxon>Elasmobranchii</taxon>
        <taxon>Galeomorphii</taxon>
        <taxon>Galeoidea</taxon>
        <taxon>Orectolobiformes</taxon>
        <taxon>Hemiscylliidae</taxon>
        <taxon>Chiloscyllium</taxon>
    </lineage>
</organism>
<keyword evidence="3" id="KW-1185">Reference proteome</keyword>
<dbReference type="Proteomes" id="UP000287033">
    <property type="component" value="Unassembled WGS sequence"/>
</dbReference>
<evidence type="ECO:0000256" key="1">
    <source>
        <dbReference type="SAM" id="Phobius"/>
    </source>
</evidence>
<gene>
    <name evidence="2" type="ORF">chiPu_0022549</name>
</gene>
<sequence length="92" mass="10031">VCGSFTAEVATHQHVKLHHAYTNIIGLGDSSTWKAPFFPRYIYLFILPLAVPIITPIVALGKCLQTGTAPRYTTNDVAAEQRGLTVPPVVRV</sequence>
<accession>A0A401RDT8</accession>
<evidence type="ECO:0000313" key="2">
    <source>
        <dbReference type="EMBL" id="GCC16299.1"/>
    </source>
</evidence>
<reference evidence="2 3" key="1">
    <citation type="journal article" date="2018" name="Nat. Ecol. Evol.">
        <title>Shark genomes provide insights into elasmobranch evolution and the origin of vertebrates.</title>
        <authorList>
            <person name="Hara Y"/>
            <person name="Yamaguchi K"/>
            <person name="Onimaru K"/>
            <person name="Kadota M"/>
            <person name="Koyanagi M"/>
            <person name="Keeley SD"/>
            <person name="Tatsumi K"/>
            <person name="Tanaka K"/>
            <person name="Motone F"/>
            <person name="Kageyama Y"/>
            <person name="Nozu R"/>
            <person name="Adachi N"/>
            <person name="Nishimura O"/>
            <person name="Nakagawa R"/>
            <person name="Tanegashima C"/>
            <person name="Kiyatake I"/>
            <person name="Matsumoto R"/>
            <person name="Murakumo K"/>
            <person name="Nishida K"/>
            <person name="Terakita A"/>
            <person name="Kuratani S"/>
            <person name="Sato K"/>
            <person name="Hyodo S Kuraku.S."/>
        </authorList>
    </citation>
    <scope>NUCLEOTIDE SEQUENCE [LARGE SCALE GENOMIC DNA]</scope>
</reference>
<proteinExistence type="predicted"/>
<comment type="caution">
    <text evidence="2">The sequence shown here is derived from an EMBL/GenBank/DDBJ whole genome shotgun (WGS) entry which is preliminary data.</text>
</comment>